<evidence type="ECO:0000313" key="3">
    <source>
        <dbReference type="EMBL" id="CAB4713452.1"/>
    </source>
</evidence>
<dbReference type="EMBL" id="CAEZYE010000044">
    <property type="protein sequence ID" value="CAB4713452.1"/>
    <property type="molecule type" value="Genomic_DNA"/>
</dbReference>
<dbReference type="InterPro" id="IPR013783">
    <property type="entry name" value="Ig-like_fold"/>
</dbReference>
<reference evidence="3" key="1">
    <citation type="submission" date="2020-05" db="EMBL/GenBank/DDBJ databases">
        <authorList>
            <person name="Chiriac C."/>
            <person name="Salcher M."/>
            <person name="Ghai R."/>
            <person name="Kavagutti S V."/>
        </authorList>
    </citation>
    <scope>NUCLEOTIDE SEQUENCE</scope>
</reference>
<gene>
    <name evidence="3" type="ORF">UFOPK2655_00888</name>
</gene>
<keyword evidence="1" id="KW-0732">Signal</keyword>
<dbReference type="PANTHER" id="PTHR46769:SF2">
    <property type="entry name" value="FIBROCYSTIN-L ISOFORM 2 PRECURSOR-RELATED"/>
    <property type="match status" value="1"/>
</dbReference>
<evidence type="ECO:0000256" key="1">
    <source>
        <dbReference type="ARBA" id="ARBA00022729"/>
    </source>
</evidence>
<dbReference type="InterPro" id="IPR014756">
    <property type="entry name" value="Ig_E-set"/>
</dbReference>
<feature type="domain" description="IPT/TIG" evidence="2">
    <location>
        <begin position="24"/>
        <end position="107"/>
    </location>
</feature>
<dbReference type="PANTHER" id="PTHR46769">
    <property type="entry name" value="POLYCYSTIC KIDNEY AND HEPATIC DISEASE 1 (AUTOSOMAL RECESSIVE)-LIKE 1"/>
    <property type="match status" value="1"/>
</dbReference>
<proteinExistence type="predicted"/>
<dbReference type="CDD" id="cd00102">
    <property type="entry name" value="IPT"/>
    <property type="match status" value="2"/>
</dbReference>
<dbReference type="SUPFAM" id="SSF81296">
    <property type="entry name" value="E set domains"/>
    <property type="match status" value="2"/>
</dbReference>
<dbReference type="Pfam" id="PF01833">
    <property type="entry name" value="TIG"/>
    <property type="match status" value="2"/>
</dbReference>
<dbReference type="SMART" id="SM00429">
    <property type="entry name" value="IPT"/>
    <property type="match status" value="2"/>
</dbReference>
<organism evidence="3">
    <name type="scientific">freshwater metagenome</name>
    <dbReference type="NCBI Taxonomy" id="449393"/>
    <lineage>
        <taxon>unclassified sequences</taxon>
        <taxon>metagenomes</taxon>
        <taxon>ecological metagenomes</taxon>
    </lineage>
</organism>
<feature type="domain" description="IPT/TIG" evidence="2">
    <location>
        <begin position="112"/>
        <end position="194"/>
    </location>
</feature>
<dbReference type="InterPro" id="IPR002909">
    <property type="entry name" value="IPT_dom"/>
</dbReference>
<protein>
    <submittedName>
        <fullName evidence="3">Unannotated protein</fullName>
    </submittedName>
</protein>
<dbReference type="Gene3D" id="2.60.40.10">
    <property type="entry name" value="Immunoglobulins"/>
    <property type="match status" value="2"/>
</dbReference>
<sequence>MVTNSDTGAATSTGGFTYVTPISSPTIGLISPVSGSTAGTTSITITGTNFVLGATVTVGGNACTSVVVVSATSITCTTPAGSAGAKDVVVTNSDTGAATSAGGFTYVTPIGVVSITSISPKKGSIKGGTEVTITGAGFSGAATIKVGGVTAVVTKRTGSTKITIRTPKHAKGVVLIVLTNPDTGFATFNGFTYTTEEESKRDR</sequence>
<evidence type="ECO:0000259" key="2">
    <source>
        <dbReference type="SMART" id="SM00429"/>
    </source>
</evidence>
<dbReference type="AlphaFoldDB" id="A0A6J6QRV4"/>
<dbReference type="InterPro" id="IPR052387">
    <property type="entry name" value="Fibrocystin"/>
</dbReference>
<name>A0A6J6QRV4_9ZZZZ</name>
<accession>A0A6J6QRV4</accession>